<dbReference type="EMBL" id="GBXM01087936">
    <property type="protein sequence ID" value="JAH20641.1"/>
    <property type="molecule type" value="Transcribed_RNA"/>
</dbReference>
<reference evidence="1" key="2">
    <citation type="journal article" date="2015" name="Fish Shellfish Immunol.">
        <title>Early steps in the European eel (Anguilla anguilla)-Vibrio vulnificus interaction in the gills: Role of the RtxA13 toxin.</title>
        <authorList>
            <person name="Callol A."/>
            <person name="Pajuelo D."/>
            <person name="Ebbesson L."/>
            <person name="Teles M."/>
            <person name="MacKenzie S."/>
            <person name="Amaro C."/>
        </authorList>
    </citation>
    <scope>NUCLEOTIDE SEQUENCE</scope>
</reference>
<organism evidence="1">
    <name type="scientific">Anguilla anguilla</name>
    <name type="common">European freshwater eel</name>
    <name type="synonym">Muraena anguilla</name>
    <dbReference type="NCBI Taxonomy" id="7936"/>
    <lineage>
        <taxon>Eukaryota</taxon>
        <taxon>Metazoa</taxon>
        <taxon>Chordata</taxon>
        <taxon>Craniata</taxon>
        <taxon>Vertebrata</taxon>
        <taxon>Euteleostomi</taxon>
        <taxon>Actinopterygii</taxon>
        <taxon>Neopterygii</taxon>
        <taxon>Teleostei</taxon>
        <taxon>Anguilliformes</taxon>
        <taxon>Anguillidae</taxon>
        <taxon>Anguilla</taxon>
    </lineage>
</organism>
<reference evidence="1" key="1">
    <citation type="submission" date="2014-11" db="EMBL/GenBank/DDBJ databases">
        <authorList>
            <person name="Amaro Gonzalez C."/>
        </authorList>
    </citation>
    <scope>NUCLEOTIDE SEQUENCE</scope>
</reference>
<proteinExistence type="predicted"/>
<accession>A0A0E9QUJ1</accession>
<name>A0A0E9QUJ1_ANGAN</name>
<evidence type="ECO:0000313" key="1">
    <source>
        <dbReference type="EMBL" id="JAH20641.1"/>
    </source>
</evidence>
<sequence length="30" mass="3457">MLLVVLNLKPIVPQGSLCQMLILTKRREIH</sequence>
<protein>
    <submittedName>
        <fullName evidence="1">Uncharacterized protein</fullName>
    </submittedName>
</protein>
<dbReference type="AlphaFoldDB" id="A0A0E9QUJ1"/>